<dbReference type="EMBL" id="JAAEDI010000005">
    <property type="protein sequence ID" value="MBR0649209.1"/>
    <property type="molecule type" value="Genomic_DNA"/>
</dbReference>
<name>A0ABS5EDX0_9PROT</name>
<dbReference type="RefSeq" id="WP_211866974.1">
    <property type="nucleotide sequence ID" value="NZ_JAAEDI010000005.1"/>
</dbReference>
<organism evidence="1 2">
    <name type="scientific">Neoroseomonas terrae</name>
    <dbReference type="NCBI Taxonomy" id="424799"/>
    <lineage>
        <taxon>Bacteria</taxon>
        <taxon>Pseudomonadati</taxon>
        <taxon>Pseudomonadota</taxon>
        <taxon>Alphaproteobacteria</taxon>
        <taxon>Acetobacterales</taxon>
        <taxon>Acetobacteraceae</taxon>
        <taxon>Neoroseomonas</taxon>
    </lineage>
</organism>
<gene>
    <name evidence="1" type="ORF">GXW78_06015</name>
</gene>
<evidence type="ECO:0000313" key="1">
    <source>
        <dbReference type="EMBL" id="MBR0649209.1"/>
    </source>
</evidence>
<proteinExistence type="predicted"/>
<dbReference type="Proteomes" id="UP000698752">
    <property type="component" value="Unassembled WGS sequence"/>
</dbReference>
<comment type="caution">
    <text evidence="1">The sequence shown here is derived from an EMBL/GenBank/DDBJ whole genome shotgun (WGS) entry which is preliminary data.</text>
</comment>
<keyword evidence="2" id="KW-1185">Reference proteome</keyword>
<evidence type="ECO:0000313" key="2">
    <source>
        <dbReference type="Proteomes" id="UP000698752"/>
    </source>
</evidence>
<accession>A0ABS5EDX0</accession>
<reference evidence="2" key="1">
    <citation type="journal article" date="2021" name="Syst. Appl. Microbiol.">
        <title>Roseomonas hellenica sp. nov., isolated from roots of wild-growing Alkanna tinctoria.</title>
        <authorList>
            <person name="Rat A."/>
            <person name="Naranjo H.D."/>
            <person name="Lebbe L."/>
            <person name="Cnockaert M."/>
            <person name="Krigas N."/>
            <person name="Grigoriadou K."/>
            <person name="Maloupa E."/>
            <person name="Willems A."/>
        </authorList>
    </citation>
    <scope>NUCLEOTIDE SEQUENCE [LARGE SCALE GENOMIC DNA]</scope>
    <source>
        <strain evidence="2">LMG 31159</strain>
    </source>
</reference>
<protein>
    <submittedName>
        <fullName evidence="1">Uncharacterized protein</fullName>
    </submittedName>
</protein>
<sequence length="143" mass="15134">MLADLTARGLFTRPGEQQRGMDYWQSTQGTPLGFYGAPGGNWSTNYYGDNGGGFGALINDRQNAVTGYINDQQFQRDMTAAGANTTYQYAPDQGWQLGAVDLSQPIWGGAEVGLINPGSMGFPTIASAPQGWVDPGAGYQGNG</sequence>